<dbReference type="InParanoid" id="A0A482WIY3"/>
<protein>
    <submittedName>
        <fullName evidence="2">Uncharacterized protein</fullName>
    </submittedName>
</protein>
<evidence type="ECO:0000313" key="2">
    <source>
        <dbReference type="EMBL" id="RZF33141.1"/>
    </source>
</evidence>
<evidence type="ECO:0000313" key="3">
    <source>
        <dbReference type="Proteomes" id="UP000291343"/>
    </source>
</evidence>
<feature type="compositionally biased region" description="Pro residues" evidence="1">
    <location>
        <begin position="63"/>
        <end position="72"/>
    </location>
</feature>
<dbReference type="AlphaFoldDB" id="A0A482WIY3"/>
<name>A0A482WIY3_LAOST</name>
<accession>A0A482WIY3</accession>
<gene>
    <name evidence="2" type="ORF">LSTR_LSTR004827</name>
</gene>
<feature type="region of interest" description="Disordered" evidence="1">
    <location>
        <begin position="59"/>
        <end position="108"/>
    </location>
</feature>
<sequence>MPLVATLKSQMLRLLRRSKSTRVPPSSSAMVIPNKRYSVLVPESPSVIVEPFPMALGTLAPAAPSPAPPAPPSAVTAPRQRPDVVRHRSHSQARRQNRQDLSIFVKIP</sequence>
<reference evidence="2 3" key="1">
    <citation type="journal article" date="2017" name="Gigascience">
        <title>Genome sequence of the small brown planthopper, Laodelphax striatellus.</title>
        <authorList>
            <person name="Zhu J."/>
            <person name="Jiang F."/>
            <person name="Wang X."/>
            <person name="Yang P."/>
            <person name="Bao Y."/>
            <person name="Zhao W."/>
            <person name="Wang W."/>
            <person name="Lu H."/>
            <person name="Wang Q."/>
            <person name="Cui N."/>
            <person name="Li J."/>
            <person name="Chen X."/>
            <person name="Luo L."/>
            <person name="Yu J."/>
            <person name="Kang L."/>
            <person name="Cui F."/>
        </authorList>
    </citation>
    <scope>NUCLEOTIDE SEQUENCE [LARGE SCALE GENOMIC DNA]</scope>
    <source>
        <strain evidence="2">Lst14</strain>
    </source>
</reference>
<comment type="caution">
    <text evidence="2">The sequence shown here is derived from an EMBL/GenBank/DDBJ whole genome shotgun (WGS) entry which is preliminary data.</text>
</comment>
<organism evidence="2 3">
    <name type="scientific">Laodelphax striatellus</name>
    <name type="common">Small brown planthopper</name>
    <name type="synonym">Delphax striatella</name>
    <dbReference type="NCBI Taxonomy" id="195883"/>
    <lineage>
        <taxon>Eukaryota</taxon>
        <taxon>Metazoa</taxon>
        <taxon>Ecdysozoa</taxon>
        <taxon>Arthropoda</taxon>
        <taxon>Hexapoda</taxon>
        <taxon>Insecta</taxon>
        <taxon>Pterygota</taxon>
        <taxon>Neoptera</taxon>
        <taxon>Paraneoptera</taxon>
        <taxon>Hemiptera</taxon>
        <taxon>Auchenorrhyncha</taxon>
        <taxon>Fulgoroidea</taxon>
        <taxon>Delphacidae</taxon>
        <taxon>Criomorphinae</taxon>
        <taxon>Laodelphax</taxon>
    </lineage>
</organism>
<dbReference type="EMBL" id="QKKF02034760">
    <property type="protein sequence ID" value="RZF33141.1"/>
    <property type="molecule type" value="Genomic_DNA"/>
</dbReference>
<proteinExistence type="predicted"/>
<dbReference type="OrthoDB" id="10455937at2759"/>
<dbReference type="Proteomes" id="UP000291343">
    <property type="component" value="Unassembled WGS sequence"/>
</dbReference>
<feature type="compositionally biased region" description="Basic residues" evidence="1">
    <location>
        <begin position="87"/>
        <end position="96"/>
    </location>
</feature>
<dbReference type="SMR" id="A0A482WIY3"/>
<keyword evidence="3" id="KW-1185">Reference proteome</keyword>
<evidence type="ECO:0000256" key="1">
    <source>
        <dbReference type="SAM" id="MobiDB-lite"/>
    </source>
</evidence>